<name>A0A6C0P081_9BACL</name>
<proteinExistence type="predicted"/>
<sequence>MGGRADGTSIVRTITVAGADFDVPAPPENELVYSAFVSTSNLGPIRFGPESFYATAFSDF</sequence>
<dbReference type="RefSeq" id="WP_162640673.1">
    <property type="nucleotide sequence ID" value="NZ_CP048286.1"/>
</dbReference>
<accession>A0A6C0P081</accession>
<protein>
    <submittedName>
        <fullName evidence="1">Uncharacterized protein</fullName>
    </submittedName>
</protein>
<dbReference type="EMBL" id="CP048286">
    <property type="protein sequence ID" value="QHW31867.1"/>
    <property type="molecule type" value="Genomic_DNA"/>
</dbReference>
<organism evidence="1 2">
    <name type="scientific">Paenibacillus rhizovicinus</name>
    <dbReference type="NCBI Taxonomy" id="2704463"/>
    <lineage>
        <taxon>Bacteria</taxon>
        <taxon>Bacillati</taxon>
        <taxon>Bacillota</taxon>
        <taxon>Bacilli</taxon>
        <taxon>Bacillales</taxon>
        <taxon>Paenibacillaceae</taxon>
        <taxon>Paenibacillus</taxon>
    </lineage>
</organism>
<reference evidence="1 2" key="1">
    <citation type="submission" date="2020-02" db="EMBL/GenBank/DDBJ databases">
        <title>Paenibacillus sp. nov., isolated from rhizosphere soil of tomato.</title>
        <authorList>
            <person name="Weon H.-Y."/>
            <person name="Lee S.A."/>
        </authorList>
    </citation>
    <scope>NUCLEOTIDE SEQUENCE [LARGE SCALE GENOMIC DNA]</scope>
    <source>
        <strain evidence="1 2">14171R-81</strain>
    </source>
</reference>
<dbReference type="KEGG" id="prz:GZH47_14175"/>
<gene>
    <name evidence="1" type="ORF">GZH47_14175</name>
</gene>
<keyword evidence="2" id="KW-1185">Reference proteome</keyword>
<dbReference type="AlphaFoldDB" id="A0A6C0P081"/>
<dbReference type="Proteomes" id="UP000479114">
    <property type="component" value="Chromosome"/>
</dbReference>
<evidence type="ECO:0000313" key="2">
    <source>
        <dbReference type="Proteomes" id="UP000479114"/>
    </source>
</evidence>
<evidence type="ECO:0000313" key="1">
    <source>
        <dbReference type="EMBL" id="QHW31867.1"/>
    </source>
</evidence>